<comment type="caution">
    <text evidence="19">The sequence shown here is derived from an EMBL/GenBank/DDBJ whole genome shotgun (WGS) entry which is preliminary data.</text>
</comment>
<dbReference type="GO" id="GO:0008270">
    <property type="term" value="F:zinc ion binding"/>
    <property type="evidence" value="ECO:0007669"/>
    <property type="project" value="InterPro"/>
</dbReference>
<dbReference type="NCBIfam" id="NF008724">
    <property type="entry name" value="PRK11720.1"/>
    <property type="match status" value="1"/>
</dbReference>
<dbReference type="EC" id="2.7.7.12" evidence="4 12"/>
<comment type="catalytic activity">
    <reaction evidence="1 16">
        <text>alpha-D-galactose 1-phosphate + UDP-alpha-D-glucose = alpha-D-glucose 1-phosphate + UDP-alpha-D-galactose</text>
        <dbReference type="Rhea" id="RHEA:13989"/>
        <dbReference type="ChEBI" id="CHEBI:58336"/>
        <dbReference type="ChEBI" id="CHEBI:58601"/>
        <dbReference type="ChEBI" id="CHEBI:58885"/>
        <dbReference type="ChEBI" id="CHEBI:66914"/>
        <dbReference type="EC" id="2.7.7.12"/>
    </reaction>
</comment>
<dbReference type="Pfam" id="PF01087">
    <property type="entry name" value="GalP_UDP_transf"/>
    <property type="match status" value="1"/>
</dbReference>
<feature type="binding site" evidence="15">
    <location>
        <position position="167"/>
    </location>
    <ligand>
        <name>Zn(2+)</name>
        <dbReference type="ChEBI" id="CHEBI:29105"/>
    </ligand>
</feature>
<dbReference type="InterPro" id="IPR005850">
    <property type="entry name" value="GalP_Utransf_C"/>
</dbReference>
<sequence length="349" mass="40782">MNTLFDPKKHPHRRYNPLLDEWILVSPQRANRPWQGQREETREDNRPVYDPECYLCSGNIRANGDRNPEYQGAYVFNNDFGALLNEEVEFSEKKSGFFTLLPERGINRVVCFSENHSLTLPEMPVEHIRNVVDVWQEQFNQLAALDHINYVQIFENKGSVMGCSNPHPHGQIWAQSSIPAMVQKTQDQLKSYFEKNKRTLLEDYLEQEITAGERIVTENKHFAVLVPFWASWPYETMVISKQKRENIAAFSEEEKESFAAVLKDLTTIYDNLFETSFPYSAGIHQSPTDGKEHPEWHFHMHFYPPLLRSAEVKKFMVGYEMLAEPQRDMTPEQSAAILRNLPTIHYKKK</sequence>
<evidence type="ECO:0000256" key="12">
    <source>
        <dbReference type="NCBIfam" id="TIGR00209"/>
    </source>
</evidence>
<keyword evidence="10 16" id="KW-0299">Galactose metabolism</keyword>
<protein>
    <recommendedName>
        <fullName evidence="5 12">Galactose-1-phosphate uridylyltransferase</fullName>
        <ecNumber evidence="4 12">2.7.7.12</ecNumber>
    </recommendedName>
</protein>
<dbReference type="FunFam" id="3.30.428.10:FF:000002">
    <property type="entry name" value="Galactose-1-phosphate uridylyltransferase"/>
    <property type="match status" value="1"/>
</dbReference>
<dbReference type="GO" id="GO:0005737">
    <property type="term" value="C:cytoplasm"/>
    <property type="evidence" value="ECO:0007669"/>
    <property type="project" value="TreeGrafter"/>
</dbReference>
<feature type="binding site" description="in other chain" evidence="14">
    <location>
        <position position="171"/>
    </location>
    <ligand>
        <name>UDP-alpha-D-glucose</name>
        <dbReference type="ChEBI" id="CHEBI:58885"/>
        <note>ligand shared between dimeric partners</note>
    </ligand>
</feature>
<keyword evidence="9 15" id="KW-0862">Zinc</keyword>
<evidence type="ECO:0000256" key="1">
    <source>
        <dbReference type="ARBA" id="ARBA00001107"/>
    </source>
</evidence>
<dbReference type="InterPro" id="IPR036265">
    <property type="entry name" value="HIT-like_sf"/>
</dbReference>
<feature type="binding site" description="in other chain" evidence="14">
    <location>
        <begin position="78"/>
        <end position="79"/>
    </location>
    <ligand>
        <name>UDP-alpha-D-glucose</name>
        <dbReference type="ChEBI" id="CHEBI:58885"/>
        <note>ligand shared between dimeric partners</note>
    </ligand>
</feature>
<keyword evidence="7 16" id="KW-0548">Nucleotidyltransferase</keyword>
<comment type="pathway">
    <text evidence="2 16">Carbohydrate metabolism; galactose metabolism.</text>
</comment>
<keyword evidence="6 16" id="KW-0808">Transferase</keyword>
<feature type="binding site" description="in other chain" evidence="14">
    <location>
        <position position="62"/>
    </location>
    <ligand>
        <name>UDP-alpha-D-glucose</name>
        <dbReference type="ChEBI" id="CHEBI:58885"/>
        <note>ligand shared between dimeric partners</note>
    </ligand>
</feature>
<dbReference type="GO" id="GO:0008108">
    <property type="term" value="F:UDP-glucose:hexose-1-phosphate uridylyltransferase activity"/>
    <property type="evidence" value="ECO:0007669"/>
    <property type="project" value="UniProtKB-UniRule"/>
</dbReference>
<feature type="binding site" evidence="14">
    <location>
        <begin position="319"/>
        <end position="320"/>
    </location>
    <ligand>
        <name>UDP-alpha-D-glucose</name>
        <dbReference type="ChEBI" id="CHEBI:58885"/>
        <note>ligand shared between dimeric partners</note>
    </ligand>
</feature>
<feature type="binding site" evidence="14">
    <location>
        <begin position="29"/>
        <end position="32"/>
    </location>
    <ligand>
        <name>UDP-alpha-D-glucose</name>
        <dbReference type="ChEBI" id="CHEBI:58885"/>
        <note>ligand shared between dimeric partners</note>
    </ligand>
</feature>
<dbReference type="OrthoDB" id="9769064at2"/>
<dbReference type="STRING" id="651561.BBI00_08860"/>
<keyword evidence="11 16" id="KW-0119">Carbohydrate metabolism</keyword>
<feature type="domain" description="Galactose-1-phosphate uridyl transferase N-terminal" evidence="17">
    <location>
        <begin position="5"/>
        <end position="179"/>
    </location>
</feature>
<dbReference type="RefSeq" id="WP_065398421.1">
    <property type="nucleotide sequence ID" value="NZ_MAYG01000001.1"/>
</dbReference>
<dbReference type="PIRSF" id="PIRSF000808">
    <property type="entry name" value="GalT"/>
    <property type="match status" value="1"/>
</dbReference>
<dbReference type="PANTHER" id="PTHR11943">
    <property type="entry name" value="GALACTOSE-1-PHOSPHATE URIDYLYLTRANSFERASE"/>
    <property type="match status" value="1"/>
</dbReference>
<organism evidence="19 20">
    <name type="scientific">Chryseobacterium arthrosphaerae</name>
    <dbReference type="NCBI Taxonomy" id="651561"/>
    <lineage>
        <taxon>Bacteria</taxon>
        <taxon>Pseudomonadati</taxon>
        <taxon>Bacteroidota</taxon>
        <taxon>Flavobacteriia</taxon>
        <taxon>Flavobacteriales</taxon>
        <taxon>Weeksellaceae</taxon>
        <taxon>Chryseobacterium group</taxon>
        <taxon>Chryseobacterium</taxon>
    </lineage>
</organism>
<dbReference type="FunFam" id="3.30.428.10:FF:000001">
    <property type="entry name" value="Galactose-1-phosphate uridylyltransferase"/>
    <property type="match status" value="1"/>
</dbReference>
<dbReference type="InterPro" id="IPR019779">
    <property type="entry name" value="GalP_UDPtransf1_His-AS"/>
</dbReference>
<evidence type="ECO:0000256" key="6">
    <source>
        <dbReference type="ARBA" id="ARBA00022679"/>
    </source>
</evidence>
<dbReference type="UniPathway" id="UPA00214"/>
<dbReference type="Gene3D" id="3.30.428.10">
    <property type="entry name" value="HIT-like"/>
    <property type="match status" value="2"/>
</dbReference>
<reference evidence="20" key="1">
    <citation type="submission" date="2016-07" db="EMBL/GenBank/DDBJ databases">
        <authorList>
            <person name="Florea S."/>
            <person name="Webb J.S."/>
            <person name="Jaromczyk J."/>
            <person name="Schardl C.L."/>
        </authorList>
    </citation>
    <scope>NUCLEOTIDE SEQUENCE [LARGE SCALE GENOMIC DNA]</scope>
    <source>
        <strain evidence="20">CC-VM-7</strain>
    </source>
</reference>
<dbReference type="GO" id="GO:0033499">
    <property type="term" value="P:galactose catabolic process via UDP-galactose, Leloir pathway"/>
    <property type="evidence" value="ECO:0007669"/>
    <property type="project" value="TreeGrafter"/>
</dbReference>
<feature type="domain" description="Galactose-1-phosphate uridyl transferase C-terminal" evidence="18">
    <location>
        <begin position="187"/>
        <end position="348"/>
    </location>
</feature>
<dbReference type="NCBIfam" id="TIGR00209">
    <property type="entry name" value="galT_1"/>
    <property type="match status" value="1"/>
</dbReference>
<evidence type="ECO:0000256" key="4">
    <source>
        <dbReference type="ARBA" id="ARBA00012384"/>
    </source>
</evidence>
<dbReference type="Pfam" id="PF02744">
    <property type="entry name" value="GalP_UDP_tr_C"/>
    <property type="match status" value="1"/>
</dbReference>
<evidence type="ECO:0000256" key="8">
    <source>
        <dbReference type="ARBA" id="ARBA00022723"/>
    </source>
</evidence>
<evidence type="ECO:0000313" key="20">
    <source>
        <dbReference type="Proteomes" id="UP000093432"/>
    </source>
</evidence>
<evidence type="ECO:0000256" key="11">
    <source>
        <dbReference type="ARBA" id="ARBA00023277"/>
    </source>
</evidence>
<dbReference type="InterPro" id="IPR005849">
    <property type="entry name" value="GalP_Utransf_N"/>
</dbReference>
<accession>A0A1B8ZS69</accession>
<evidence type="ECO:0000259" key="17">
    <source>
        <dbReference type="Pfam" id="PF01087"/>
    </source>
</evidence>
<feature type="binding site" description="in other chain" evidence="14">
    <location>
        <position position="156"/>
    </location>
    <ligand>
        <name>UDP-alpha-D-glucose</name>
        <dbReference type="ChEBI" id="CHEBI:58885"/>
        <note>ligand shared between dimeric partners</note>
    </ligand>
</feature>
<evidence type="ECO:0000256" key="5">
    <source>
        <dbReference type="ARBA" id="ARBA00016340"/>
    </source>
</evidence>
<dbReference type="EMBL" id="MAYG01000001">
    <property type="protein sequence ID" value="OCA74432.1"/>
    <property type="molecule type" value="Genomic_DNA"/>
</dbReference>
<feature type="binding site" evidence="14">
    <location>
        <begin position="314"/>
        <end position="315"/>
    </location>
    <ligand>
        <name>UDP-alpha-D-glucose</name>
        <dbReference type="ChEBI" id="CHEBI:58885"/>
        <note>ligand shared between dimeric partners</note>
    </ligand>
</feature>
<feature type="active site" description="Tele-UMP-histidine intermediate" evidence="13">
    <location>
        <position position="169"/>
    </location>
</feature>
<evidence type="ECO:0000256" key="13">
    <source>
        <dbReference type="PIRSR" id="PIRSR000808-1"/>
    </source>
</evidence>
<comment type="similarity">
    <text evidence="3 16">Belongs to the galactose-1-phosphate uridylyltransferase type 1 family.</text>
</comment>
<evidence type="ECO:0000256" key="2">
    <source>
        <dbReference type="ARBA" id="ARBA00004947"/>
    </source>
</evidence>
<proteinExistence type="inferred from homology"/>
<dbReference type="CDD" id="cd00608">
    <property type="entry name" value="GalT"/>
    <property type="match status" value="1"/>
</dbReference>
<feature type="binding site" evidence="15">
    <location>
        <position position="56"/>
    </location>
    <ligand>
        <name>Zn(2+)</name>
        <dbReference type="ChEBI" id="CHEBI:29105"/>
    </ligand>
</feature>
<feature type="binding site" description="in other chain" evidence="14">
    <location>
        <position position="326"/>
    </location>
    <ligand>
        <name>UDP-alpha-D-glucose</name>
        <dbReference type="ChEBI" id="CHEBI:58885"/>
        <note>ligand shared between dimeric partners</note>
    </ligand>
</feature>
<evidence type="ECO:0000256" key="14">
    <source>
        <dbReference type="PIRSR" id="PIRSR000808-2"/>
    </source>
</evidence>
<evidence type="ECO:0000256" key="3">
    <source>
        <dbReference type="ARBA" id="ARBA00010951"/>
    </source>
</evidence>
<feature type="binding site" evidence="15">
    <location>
        <position position="116"/>
    </location>
    <ligand>
        <name>Zn(2+)</name>
        <dbReference type="ChEBI" id="CHEBI:29105"/>
    </ligand>
</feature>
<dbReference type="SUPFAM" id="SSF54197">
    <property type="entry name" value="HIT-like"/>
    <property type="match status" value="2"/>
</dbReference>
<name>A0A1B8ZS69_9FLAO</name>
<feature type="binding site" description="in other chain" evidence="14">
    <location>
        <begin position="162"/>
        <end position="164"/>
    </location>
    <ligand>
        <name>UDP-alpha-D-glucose</name>
        <dbReference type="ChEBI" id="CHEBI:58885"/>
        <note>ligand shared between dimeric partners</note>
    </ligand>
</feature>
<dbReference type="Proteomes" id="UP000093432">
    <property type="component" value="Unassembled WGS sequence"/>
</dbReference>
<feature type="binding site" evidence="15">
    <location>
        <position position="53"/>
    </location>
    <ligand>
        <name>Zn(2+)</name>
        <dbReference type="ChEBI" id="CHEBI:29105"/>
    </ligand>
</feature>
<dbReference type="InterPro" id="IPR001937">
    <property type="entry name" value="GalP_UDPtransf1"/>
</dbReference>
<evidence type="ECO:0000259" key="18">
    <source>
        <dbReference type="Pfam" id="PF02744"/>
    </source>
</evidence>
<keyword evidence="8 15" id="KW-0479">Metal-binding</keyword>
<dbReference type="PROSITE" id="PS00117">
    <property type="entry name" value="GAL_P_UDP_TRANSF_I"/>
    <property type="match status" value="1"/>
</dbReference>
<comment type="cofactor">
    <cofactor evidence="15">
        <name>Zn(2+)</name>
        <dbReference type="ChEBI" id="CHEBI:29105"/>
    </cofactor>
    <text evidence="15">Binds 1 zinc ion per subunit.</text>
</comment>
<evidence type="ECO:0000256" key="7">
    <source>
        <dbReference type="ARBA" id="ARBA00022695"/>
    </source>
</evidence>
<evidence type="ECO:0000313" key="19">
    <source>
        <dbReference type="EMBL" id="OCA74432.1"/>
    </source>
</evidence>
<gene>
    <name evidence="19" type="ORF">BBI00_08860</name>
</gene>
<dbReference type="PANTHER" id="PTHR11943:SF1">
    <property type="entry name" value="GALACTOSE-1-PHOSPHATE URIDYLYLTRANSFERASE"/>
    <property type="match status" value="1"/>
</dbReference>
<evidence type="ECO:0000256" key="9">
    <source>
        <dbReference type="ARBA" id="ARBA00022833"/>
    </source>
</evidence>
<evidence type="ECO:0000256" key="16">
    <source>
        <dbReference type="RuleBase" id="RU000506"/>
    </source>
</evidence>
<evidence type="ECO:0000256" key="15">
    <source>
        <dbReference type="PIRSR" id="PIRSR000808-3"/>
    </source>
</evidence>
<dbReference type="AlphaFoldDB" id="A0A1B8ZS69"/>
<evidence type="ECO:0000256" key="10">
    <source>
        <dbReference type="ARBA" id="ARBA00023144"/>
    </source>
</evidence>